<evidence type="ECO:0000313" key="2">
    <source>
        <dbReference type="EMBL" id="KAL0172572.1"/>
    </source>
</evidence>
<dbReference type="AlphaFoldDB" id="A0ABD0PFJ9"/>
<dbReference type="EMBL" id="JAMKFB020000016">
    <property type="protein sequence ID" value="KAL0172572.1"/>
    <property type="molecule type" value="Genomic_DNA"/>
</dbReference>
<reference evidence="2 3" key="1">
    <citation type="submission" date="2024-05" db="EMBL/GenBank/DDBJ databases">
        <title>Genome sequencing and assembly of Indian major carp, Cirrhinus mrigala (Hamilton, 1822).</title>
        <authorList>
            <person name="Mohindra V."/>
            <person name="Chowdhury L.M."/>
            <person name="Lal K."/>
            <person name="Jena J.K."/>
        </authorList>
    </citation>
    <scope>NUCLEOTIDE SEQUENCE [LARGE SCALE GENOMIC DNA]</scope>
    <source>
        <strain evidence="2">CM1030</strain>
        <tissue evidence="2">Blood</tissue>
    </source>
</reference>
<evidence type="ECO:0000256" key="1">
    <source>
        <dbReference type="SAM" id="MobiDB-lite"/>
    </source>
</evidence>
<feature type="non-terminal residue" evidence="2">
    <location>
        <position position="1"/>
    </location>
</feature>
<name>A0ABD0PFJ9_CIRMR</name>
<organism evidence="2 3">
    <name type="scientific">Cirrhinus mrigala</name>
    <name type="common">Mrigala</name>
    <dbReference type="NCBI Taxonomy" id="683832"/>
    <lineage>
        <taxon>Eukaryota</taxon>
        <taxon>Metazoa</taxon>
        <taxon>Chordata</taxon>
        <taxon>Craniata</taxon>
        <taxon>Vertebrata</taxon>
        <taxon>Euteleostomi</taxon>
        <taxon>Actinopterygii</taxon>
        <taxon>Neopterygii</taxon>
        <taxon>Teleostei</taxon>
        <taxon>Ostariophysi</taxon>
        <taxon>Cypriniformes</taxon>
        <taxon>Cyprinidae</taxon>
        <taxon>Labeoninae</taxon>
        <taxon>Labeonini</taxon>
        <taxon>Cirrhinus</taxon>
    </lineage>
</organism>
<keyword evidence="3" id="KW-1185">Reference proteome</keyword>
<comment type="caution">
    <text evidence="2">The sequence shown here is derived from an EMBL/GenBank/DDBJ whole genome shotgun (WGS) entry which is preliminary data.</text>
</comment>
<feature type="non-terminal residue" evidence="2">
    <location>
        <position position="50"/>
    </location>
</feature>
<accession>A0ABD0PFJ9</accession>
<gene>
    <name evidence="2" type="ORF">M9458_032883</name>
</gene>
<evidence type="ECO:0000313" key="3">
    <source>
        <dbReference type="Proteomes" id="UP001529510"/>
    </source>
</evidence>
<feature type="compositionally biased region" description="Basic and acidic residues" evidence="1">
    <location>
        <begin position="1"/>
        <end position="14"/>
    </location>
</feature>
<dbReference type="Proteomes" id="UP001529510">
    <property type="component" value="Unassembled WGS sequence"/>
</dbReference>
<feature type="region of interest" description="Disordered" evidence="1">
    <location>
        <begin position="1"/>
        <end position="26"/>
    </location>
</feature>
<protein>
    <submittedName>
        <fullName evidence="2">Uncharacterized protein</fullName>
    </submittedName>
</protein>
<proteinExistence type="predicted"/>
<sequence>VQEERQKNKERDGDYECSSSANEEMPVEKILEAETAVEHRSDLHSDATGS</sequence>